<dbReference type="AlphaFoldDB" id="A0A401U6Y9"/>
<keyword evidence="2" id="KW-1185">Reference proteome</keyword>
<dbReference type="Proteomes" id="UP000288227">
    <property type="component" value="Unassembled WGS sequence"/>
</dbReference>
<organism evidence="1 2">
    <name type="scientific">Chryseotalea sanaruensis</name>
    <dbReference type="NCBI Taxonomy" id="2482724"/>
    <lineage>
        <taxon>Bacteria</taxon>
        <taxon>Pseudomonadati</taxon>
        <taxon>Bacteroidota</taxon>
        <taxon>Cytophagia</taxon>
        <taxon>Cytophagales</taxon>
        <taxon>Chryseotaleaceae</taxon>
        <taxon>Chryseotalea</taxon>
    </lineage>
</organism>
<comment type="caution">
    <text evidence="1">The sequence shown here is derived from an EMBL/GenBank/DDBJ whole genome shotgun (WGS) entry which is preliminary data.</text>
</comment>
<name>A0A401U6Y9_9BACT</name>
<accession>A0A401U6Y9</accession>
<dbReference type="RefSeq" id="WP_127121371.1">
    <property type="nucleotide sequence ID" value="NZ_BHXQ01000002.1"/>
</dbReference>
<gene>
    <name evidence="1" type="ORF">SanaruYs_09190</name>
</gene>
<dbReference type="OrthoDB" id="978366at2"/>
<dbReference type="EMBL" id="BHXQ01000002">
    <property type="protein sequence ID" value="GCC50701.1"/>
    <property type="molecule type" value="Genomic_DNA"/>
</dbReference>
<proteinExistence type="predicted"/>
<sequence>MKNLRTIWWRTGFIGIALLSSCDFNNLLDTDFESISTSPTIAIPLGFGSLSIQDFLNDEDSANIKIYESGPDQGVVYLFYQQTLKTQGIGDLLTFPDKNITRGLNINPTAIPIPVPANSTVNLSPGNLTFDLDFDPEKFSEILFTQGSLRIIAQTNPIIPNLQFEGEIILTSFTNNGIPLSQTLQSGSSSQLISVAGYSAILEDNLFEAQVSVRVSSGATPSAVPPGTQFNFTLDFTDLNFDYVKGFFGDQTADLPDETLEIGAFENVFDDVEVSLASPKISFVVINEYGIPVNVIFNTLEARKPGSSLAVQLNPASPIVTNIPQTMGDSAFTTVAVTNARALLDFAPTEFYYNVSARINQGLTDGENFCQSDAELNVRMSIEVPFIGNASNIILQDTVDLDVGDLESSEIEEALLRIATVNHLPLNATLQLYLLNEDLTQLDILLDPNDNRIIEGAATDATGTPVTPGEKVMEINISKEKINKLFEASKLVIVAELETADNPKDVKFHAADKLEIKVGLKAKVKLNVDL</sequence>
<reference evidence="1 2" key="1">
    <citation type="submission" date="2018-11" db="EMBL/GenBank/DDBJ databases">
        <title>Chryseotalea sanarue gen. nov., sp., nov., a member of the family Cytophagaceae, isolated from a brackish lake in Hamamatsu Japan.</title>
        <authorList>
            <person name="Maejima Y."/>
            <person name="Iino T."/>
            <person name="Muraguchi Y."/>
            <person name="Fukuda K."/>
            <person name="Ohkuma M."/>
            <person name="Moriuchi R."/>
            <person name="Dohra H."/>
            <person name="Kimbara K."/>
            <person name="Shintani M."/>
        </authorList>
    </citation>
    <scope>NUCLEOTIDE SEQUENCE [LARGE SCALE GENOMIC DNA]</scope>
    <source>
        <strain evidence="1 2">Ys</strain>
    </source>
</reference>
<evidence type="ECO:0000313" key="1">
    <source>
        <dbReference type="EMBL" id="GCC50701.1"/>
    </source>
</evidence>
<evidence type="ECO:0000313" key="2">
    <source>
        <dbReference type="Proteomes" id="UP000288227"/>
    </source>
</evidence>
<protein>
    <submittedName>
        <fullName evidence="1">Uncharacterized protein</fullName>
    </submittedName>
</protein>
<dbReference type="PROSITE" id="PS51257">
    <property type="entry name" value="PROKAR_LIPOPROTEIN"/>
    <property type="match status" value="1"/>
</dbReference>